<dbReference type="AlphaFoldDB" id="A0A9P5ZF40"/>
<reference evidence="2" key="1">
    <citation type="submission" date="2020-11" db="EMBL/GenBank/DDBJ databases">
        <authorList>
            <consortium name="DOE Joint Genome Institute"/>
            <person name="Ahrendt S."/>
            <person name="Riley R."/>
            <person name="Andreopoulos W."/>
            <person name="Labutti K."/>
            <person name="Pangilinan J."/>
            <person name="Ruiz-Duenas F.J."/>
            <person name="Barrasa J.M."/>
            <person name="Sanchez-Garcia M."/>
            <person name="Camarero S."/>
            <person name="Miyauchi S."/>
            <person name="Serrano A."/>
            <person name="Linde D."/>
            <person name="Babiker R."/>
            <person name="Drula E."/>
            <person name="Ayuso-Fernandez I."/>
            <person name="Pacheco R."/>
            <person name="Padilla G."/>
            <person name="Ferreira P."/>
            <person name="Barriuso J."/>
            <person name="Kellner H."/>
            <person name="Castanera R."/>
            <person name="Alfaro M."/>
            <person name="Ramirez L."/>
            <person name="Pisabarro A.G."/>
            <person name="Kuo A."/>
            <person name="Tritt A."/>
            <person name="Lipzen A."/>
            <person name="He G."/>
            <person name="Yan M."/>
            <person name="Ng V."/>
            <person name="Cullen D."/>
            <person name="Martin F."/>
            <person name="Rosso M.-N."/>
            <person name="Henrissat B."/>
            <person name="Hibbett D."/>
            <person name="Martinez A.T."/>
            <person name="Grigoriev I.V."/>
        </authorList>
    </citation>
    <scope>NUCLEOTIDE SEQUENCE</scope>
    <source>
        <strain evidence="2">CIRM-BRFM 674</strain>
    </source>
</reference>
<keyword evidence="1" id="KW-0472">Membrane</keyword>
<dbReference type="Proteomes" id="UP000807469">
    <property type="component" value="Unassembled WGS sequence"/>
</dbReference>
<dbReference type="EMBL" id="MU155131">
    <property type="protein sequence ID" value="KAF9486272.1"/>
    <property type="molecule type" value="Genomic_DNA"/>
</dbReference>
<comment type="caution">
    <text evidence="2">The sequence shown here is derived from an EMBL/GenBank/DDBJ whole genome shotgun (WGS) entry which is preliminary data.</text>
</comment>
<keyword evidence="1" id="KW-0812">Transmembrane</keyword>
<organism evidence="2 3">
    <name type="scientific">Pholiota conissans</name>
    <dbReference type="NCBI Taxonomy" id="109636"/>
    <lineage>
        <taxon>Eukaryota</taxon>
        <taxon>Fungi</taxon>
        <taxon>Dikarya</taxon>
        <taxon>Basidiomycota</taxon>
        <taxon>Agaricomycotina</taxon>
        <taxon>Agaricomycetes</taxon>
        <taxon>Agaricomycetidae</taxon>
        <taxon>Agaricales</taxon>
        <taxon>Agaricineae</taxon>
        <taxon>Strophariaceae</taxon>
        <taxon>Pholiota</taxon>
    </lineage>
</organism>
<evidence type="ECO:0000313" key="2">
    <source>
        <dbReference type="EMBL" id="KAF9486272.1"/>
    </source>
</evidence>
<feature type="transmembrane region" description="Helical" evidence="1">
    <location>
        <begin position="37"/>
        <end position="57"/>
    </location>
</feature>
<protein>
    <submittedName>
        <fullName evidence="2">Uncharacterized protein</fullName>
    </submittedName>
</protein>
<proteinExistence type="predicted"/>
<evidence type="ECO:0000256" key="1">
    <source>
        <dbReference type="SAM" id="Phobius"/>
    </source>
</evidence>
<keyword evidence="1" id="KW-1133">Transmembrane helix</keyword>
<accession>A0A9P5ZF40</accession>
<sequence>MRRSNVRDTLAVAAVAVATHAQDPRTPYTCTHGLDIAGYVGCWASAFLLVLIPHWSFDRKRHAIIRVRHYRH</sequence>
<evidence type="ECO:0000313" key="3">
    <source>
        <dbReference type="Proteomes" id="UP000807469"/>
    </source>
</evidence>
<gene>
    <name evidence="2" type="ORF">BDN70DRAFT_240892</name>
</gene>
<keyword evidence="3" id="KW-1185">Reference proteome</keyword>
<name>A0A9P5ZF40_9AGAR</name>